<protein>
    <recommendedName>
        <fullName evidence="4">DUF2511 domain-containing protein</fullName>
    </recommendedName>
</protein>
<gene>
    <name evidence="2" type="ORF">HLB44_35040</name>
</gene>
<feature type="signal peptide" evidence="1">
    <location>
        <begin position="1"/>
        <end position="24"/>
    </location>
</feature>
<feature type="chain" id="PRO_5046836468" description="DUF2511 domain-containing protein" evidence="1">
    <location>
        <begin position="25"/>
        <end position="113"/>
    </location>
</feature>
<dbReference type="Proteomes" id="UP000737171">
    <property type="component" value="Unassembled WGS sequence"/>
</dbReference>
<keyword evidence="3" id="KW-1185">Reference proteome</keyword>
<dbReference type="EMBL" id="JABRWJ010000020">
    <property type="protein sequence ID" value="NRF72213.1"/>
    <property type="molecule type" value="Genomic_DNA"/>
</dbReference>
<evidence type="ECO:0000313" key="2">
    <source>
        <dbReference type="EMBL" id="NRF72213.1"/>
    </source>
</evidence>
<reference evidence="2 3" key="1">
    <citation type="submission" date="2020-05" db="EMBL/GenBank/DDBJ databases">
        <title>Aquincola sp. isolate from soil.</title>
        <authorList>
            <person name="Han J."/>
            <person name="Kim D.-U."/>
        </authorList>
    </citation>
    <scope>NUCLEOTIDE SEQUENCE [LARGE SCALE GENOMIC DNA]</scope>
    <source>
        <strain evidence="2 3">S2</strain>
    </source>
</reference>
<evidence type="ECO:0000313" key="3">
    <source>
        <dbReference type="Proteomes" id="UP000737171"/>
    </source>
</evidence>
<sequence>MNVLSCKLISVLLAALLAAPLSWATPPVPEGTRMRVMDAGLGTRDWLEGRLKAGADSCMMVFLDRPSASGHTAVSVAGARQVQMFQSGQWVPAPVGAINAAQPRECRGGGDNG</sequence>
<accession>A0ABX2EU89</accession>
<proteinExistence type="predicted"/>
<keyword evidence="1" id="KW-0732">Signal</keyword>
<evidence type="ECO:0008006" key="4">
    <source>
        <dbReference type="Google" id="ProtNLM"/>
    </source>
</evidence>
<name>A0ABX2EU89_9BURK</name>
<organism evidence="2 3">
    <name type="scientific">Pseudaquabacterium terrae</name>
    <dbReference type="NCBI Taxonomy" id="2732868"/>
    <lineage>
        <taxon>Bacteria</taxon>
        <taxon>Pseudomonadati</taxon>
        <taxon>Pseudomonadota</taxon>
        <taxon>Betaproteobacteria</taxon>
        <taxon>Burkholderiales</taxon>
        <taxon>Sphaerotilaceae</taxon>
        <taxon>Pseudaquabacterium</taxon>
    </lineage>
</organism>
<comment type="caution">
    <text evidence="2">The sequence shown here is derived from an EMBL/GenBank/DDBJ whole genome shotgun (WGS) entry which is preliminary data.</text>
</comment>
<evidence type="ECO:0000256" key="1">
    <source>
        <dbReference type="SAM" id="SignalP"/>
    </source>
</evidence>